<dbReference type="AlphaFoldDB" id="A0A1F5TFT9"/>
<evidence type="ECO:0000313" key="3">
    <source>
        <dbReference type="Proteomes" id="UP000178656"/>
    </source>
</evidence>
<dbReference type="EMBL" id="MFGM01000016">
    <property type="protein sequence ID" value="OGF37713.1"/>
    <property type="molecule type" value="Genomic_DNA"/>
</dbReference>
<organism evidence="2 3">
    <name type="scientific">Candidatus Falkowbacteria bacterium RIFOXYC2_FULL_48_21</name>
    <dbReference type="NCBI Taxonomy" id="1798005"/>
    <lineage>
        <taxon>Bacteria</taxon>
        <taxon>Candidatus Falkowiibacteriota</taxon>
    </lineage>
</organism>
<comment type="caution">
    <text evidence="2">The sequence shown here is derived from an EMBL/GenBank/DDBJ whole genome shotgun (WGS) entry which is preliminary data.</text>
</comment>
<protein>
    <submittedName>
        <fullName evidence="2">Uncharacterized protein</fullName>
    </submittedName>
</protein>
<reference evidence="2 3" key="1">
    <citation type="journal article" date="2016" name="Nat. Commun.">
        <title>Thousands of microbial genomes shed light on interconnected biogeochemical processes in an aquifer system.</title>
        <authorList>
            <person name="Anantharaman K."/>
            <person name="Brown C.T."/>
            <person name="Hug L.A."/>
            <person name="Sharon I."/>
            <person name="Castelle C.J."/>
            <person name="Probst A.J."/>
            <person name="Thomas B.C."/>
            <person name="Singh A."/>
            <person name="Wilkins M.J."/>
            <person name="Karaoz U."/>
            <person name="Brodie E.L."/>
            <person name="Williams K.H."/>
            <person name="Hubbard S.S."/>
            <person name="Banfield J.F."/>
        </authorList>
    </citation>
    <scope>NUCLEOTIDE SEQUENCE [LARGE SCALE GENOMIC DNA]</scope>
</reference>
<evidence type="ECO:0000256" key="1">
    <source>
        <dbReference type="SAM" id="MobiDB-lite"/>
    </source>
</evidence>
<name>A0A1F5TFT9_9BACT</name>
<dbReference type="Proteomes" id="UP000178656">
    <property type="component" value="Unassembled WGS sequence"/>
</dbReference>
<sequence>MSKLPGEGMPGAAAETKPAGEQVKKKTVEIGDKFIVDGKTYEFAGLNDKREPVGKIEGEDLHKVVTKEQIERGLFLYQAEELLRDIQVELPKVAQDHWESECVNNSDNNPEKVEAPKW</sequence>
<accession>A0A1F5TFT9</accession>
<proteinExistence type="predicted"/>
<feature type="region of interest" description="Disordered" evidence="1">
    <location>
        <begin position="1"/>
        <end position="24"/>
    </location>
</feature>
<evidence type="ECO:0000313" key="2">
    <source>
        <dbReference type="EMBL" id="OGF37713.1"/>
    </source>
</evidence>
<gene>
    <name evidence="2" type="ORF">A2482_00405</name>
</gene>